<accession>I7GM87</accession>
<sequence length="44" mass="4947">MLHLICESDLATLHLILSGYVIKRHKNTVLIKIGGVCMSHDNQM</sequence>
<proteinExistence type="evidence at transcript level"/>
<dbReference type="AlphaFoldDB" id="I7GM87"/>
<evidence type="ECO:0000313" key="1">
    <source>
        <dbReference type="EMBL" id="BAE89021.1"/>
    </source>
</evidence>
<reference evidence="1" key="1">
    <citation type="journal article" date="2007" name="PLoS Biol.">
        <title>Rate of evolution in brain-expressed genes in humans and other primates.</title>
        <authorList>
            <person name="Wang H.-Y."/>
            <person name="Chien H.-C."/>
            <person name="Osada N."/>
            <person name="Hashimoto K."/>
            <person name="Sugano S."/>
            <person name="Gojobori T."/>
            <person name="Chou C.-K."/>
            <person name="Tsai S.-F."/>
            <person name="Wu C.-I."/>
            <person name="Shen C.-K.J."/>
        </authorList>
    </citation>
    <scope>NUCLEOTIDE SEQUENCE</scope>
</reference>
<protein>
    <submittedName>
        <fullName evidence="1">Macaca fascicularis brain cDNA clone: QflA-16086, similar to human transposon-derived Buster1 transposase-like protein(LOC58486), mRNA, RefSeq: NM_021211.1</fullName>
    </submittedName>
</protein>
<dbReference type="EMBL" id="AB171958">
    <property type="protein sequence ID" value="BAE89021.1"/>
    <property type="molecule type" value="mRNA"/>
</dbReference>
<organism evidence="1">
    <name type="scientific">Macaca fascicularis</name>
    <name type="common">Crab-eating macaque</name>
    <name type="synonym">Cynomolgus monkey</name>
    <dbReference type="NCBI Taxonomy" id="9541"/>
    <lineage>
        <taxon>Eukaryota</taxon>
        <taxon>Metazoa</taxon>
        <taxon>Chordata</taxon>
        <taxon>Craniata</taxon>
        <taxon>Vertebrata</taxon>
        <taxon>Euteleostomi</taxon>
        <taxon>Mammalia</taxon>
        <taxon>Eutheria</taxon>
        <taxon>Euarchontoglires</taxon>
        <taxon>Primates</taxon>
        <taxon>Haplorrhini</taxon>
        <taxon>Catarrhini</taxon>
        <taxon>Cercopithecidae</taxon>
        <taxon>Cercopithecinae</taxon>
        <taxon>Macaca</taxon>
    </lineage>
</organism>
<name>I7GM87_MACFA</name>